<gene>
    <name evidence="1" type="ORF">QVD17_17717</name>
</gene>
<dbReference type="AlphaFoldDB" id="A0AAD8KYU2"/>
<dbReference type="PANTHER" id="PTHR38223:SF4">
    <property type="match status" value="1"/>
</dbReference>
<accession>A0AAD8KYU2</accession>
<protein>
    <submittedName>
        <fullName evidence="1">Uncharacterized protein</fullName>
    </submittedName>
</protein>
<sequence>MAGLQYNFFPTDFLYPQPAKTIADVSAPQVIVSNNKKPMVSRDELTMKKSSVNAKNQNKTLKLVSSSSFDFAVIDKQT</sequence>
<organism evidence="1 2">
    <name type="scientific">Tagetes erecta</name>
    <name type="common">African marigold</name>
    <dbReference type="NCBI Taxonomy" id="13708"/>
    <lineage>
        <taxon>Eukaryota</taxon>
        <taxon>Viridiplantae</taxon>
        <taxon>Streptophyta</taxon>
        <taxon>Embryophyta</taxon>
        <taxon>Tracheophyta</taxon>
        <taxon>Spermatophyta</taxon>
        <taxon>Magnoliopsida</taxon>
        <taxon>eudicotyledons</taxon>
        <taxon>Gunneridae</taxon>
        <taxon>Pentapetalae</taxon>
        <taxon>asterids</taxon>
        <taxon>campanulids</taxon>
        <taxon>Asterales</taxon>
        <taxon>Asteraceae</taxon>
        <taxon>Asteroideae</taxon>
        <taxon>Heliantheae alliance</taxon>
        <taxon>Tageteae</taxon>
        <taxon>Tagetes</taxon>
    </lineage>
</organism>
<dbReference type="Proteomes" id="UP001229421">
    <property type="component" value="Unassembled WGS sequence"/>
</dbReference>
<comment type="caution">
    <text evidence="1">The sequence shown here is derived from an EMBL/GenBank/DDBJ whole genome shotgun (WGS) entry which is preliminary data.</text>
</comment>
<dbReference type="PANTHER" id="PTHR38223">
    <property type="match status" value="1"/>
</dbReference>
<name>A0AAD8KYU2_TARER</name>
<evidence type="ECO:0000313" key="1">
    <source>
        <dbReference type="EMBL" id="KAK1428877.1"/>
    </source>
</evidence>
<proteinExistence type="predicted"/>
<dbReference type="EMBL" id="JAUHHV010000004">
    <property type="protein sequence ID" value="KAK1428877.1"/>
    <property type="molecule type" value="Genomic_DNA"/>
</dbReference>
<keyword evidence="2" id="KW-1185">Reference proteome</keyword>
<evidence type="ECO:0000313" key="2">
    <source>
        <dbReference type="Proteomes" id="UP001229421"/>
    </source>
</evidence>
<reference evidence="1" key="1">
    <citation type="journal article" date="2023" name="bioRxiv">
        <title>Improved chromosome-level genome assembly for marigold (Tagetes erecta).</title>
        <authorList>
            <person name="Jiang F."/>
            <person name="Yuan L."/>
            <person name="Wang S."/>
            <person name="Wang H."/>
            <person name="Xu D."/>
            <person name="Wang A."/>
            <person name="Fan W."/>
        </authorList>
    </citation>
    <scope>NUCLEOTIDE SEQUENCE</scope>
    <source>
        <strain evidence="1">WSJ</strain>
        <tissue evidence="1">Leaf</tissue>
    </source>
</reference>